<name>A0A8D8FNE3_CULPI</name>
<dbReference type="PROSITE" id="PS51388">
    <property type="entry name" value="GED"/>
    <property type="match status" value="1"/>
</dbReference>
<dbReference type="InterPro" id="IPR020850">
    <property type="entry name" value="GED_dom"/>
</dbReference>
<evidence type="ECO:0000313" key="4">
    <source>
        <dbReference type="EMBL" id="CAG6476773.1"/>
    </source>
</evidence>
<feature type="signal peptide" evidence="2">
    <location>
        <begin position="1"/>
        <end position="23"/>
    </location>
</feature>
<keyword evidence="2" id="KW-0732">Signal</keyword>
<feature type="chain" id="PRO_5034671302" evidence="2">
    <location>
        <begin position="24"/>
        <end position="489"/>
    </location>
</feature>
<dbReference type="AlphaFoldDB" id="A0A8D8FNE3"/>
<feature type="region of interest" description="Disordered" evidence="1">
    <location>
        <begin position="439"/>
        <end position="475"/>
    </location>
</feature>
<feature type="domain" description="GED" evidence="3">
    <location>
        <begin position="1"/>
        <end position="84"/>
    </location>
</feature>
<evidence type="ECO:0000256" key="2">
    <source>
        <dbReference type="SAM" id="SignalP"/>
    </source>
</evidence>
<dbReference type="EMBL" id="HBUE01079219">
    <property type="protein sequence ID" value="CAG6476773.1"/>
    <property type="molecule type" value="Transcribed_RNA"/>
</dbReference>
<feature type="compositionally biased region" description="Basic and acidic residues" evidence="1">
    <location>
        <begin position="457"/>
        <end position="466"/>
    </location>
</feature>
<organism evidence="4">
    <name type="scientific">Culex pipiens</name>
    <name type="common">House mosquito</name>
    <dbReference type="NCBI Taxonomy" id="7175"/>
    <lineage>
        <taxon>Eukaryota</taxon>
        <taxon>Metazoa</taxon>
        <taxon>Ecdysozoa</taxon>
        <taxon>Arthropoda</taxon>
        <taxon>Hexapoda</taxon>
        <taxon>Insecta</taxon>
        <taxon>Pterygota</taxon>
        <taxon>Neoptera</taxon>
        <taxon>Endopterygota</taxon>
        <taxon>Diptera</taxon>
        <taxon>Nematocera</taxon>
        <taxon>Culicoidea</taxon>
        <taxon>Culicidae</taxon>
        <taxon>Culicinae</taxon>
        <taxon>Culicini</taxon>
        <taxon>Culex</taxon>
        <taxon>Culex</taxon>
    </lineage>
</organism>
<evidence type="ECO:0000256" key="1">
    <source>
        <dbReference type="SAM" id="MobiDB-lite"/>
    </source>
</evidence>
<accession>A0A8D8FNE3</accession>
<evidence type="ECO:0000259" key="3">
    <source>
        <dbReference type="PROSITE" id="PS51388"/>
    </source>
</evidence>
<reference evidence="4" key="1">
    <citation type="submission" date="2021-05" db="EMBL/GenBank/DDBJ databases">
        <authorList>
            <person name="Alioto T."/>
            <person name="Alioto T."/>
            <person name="Gomez Garrido J."/>
        </authorList>
    </citation>
    <scope>NUCLEOTIDE SEQUENCE</scope>
</reference>
<protein>
    <submittedName>
        <fullName evidence="4">(northern house mosquito) hypothetical protein</fullName>
    </submittedName>
</protein>
<sequence length="489" mass="54569">MMKAQSCIGVLSVLATLLVVVYSAPNPCENFSEGLVCNETQYERYRQCIEESKTVRQKRQSLCEQLAKLQEGPTLVEAAQADEAVVVLPSVQVIPALESVKTVDPIETNDIPDLDPPSIELKSLNRKVIIQGDDEDEEYEYHVPTNVTTVIRLTNVVNNTNVVNVPTHVNTTNVNNIHIYSNITGVGDDQPASGEETEKCCTAVRPKTCHASTQGFKCQHKKFRTCGPQCTSKIVHVQRRKRCDRNGNCKEKLAYVPQPEKPTCVYIDQWPFIACGKPANMEVICDGCYDHYGYGYDAFNGPVPAQCRGCYDDAIDQGQLYRRGPVLQPFYYHEPPCYLTGSCPPAYGDCGYGCFGHQMIDPAWGPQASQYDPMMDPSNTGYYEEDLQLSNGTDTDWGVPVHKCTVVSEDNTISVQNCTSGVDNQYAAAPSNYPYYKPVQYPPANRRSPYTVKQRQQRPEVDEREPASGFGSDNVAFVVDDEEDYDFDL</sequence>
<proteinExistence type="predicted"/>